<protein>
    <submittedName>
        <fullName evidence="2">Uncharacterized protein</fullName>
    </submittedName>
</protein>
<evidence type="ECO:0000313" key="3">
    <source>
        <dbReference type="Proteomes" id="UP001174934"/>
    </source>
</evidence>
<proteinExistence type="predicted"/>
<dbReference type="Proteomes" id="UP001174934">
    <property type="component" value="Unassembled WGS sequence"/>
</dbReference>
<name>A0AA40CF03_9PEZI</name>
<evidence type="ECO:0000313" key="2">
    <source>
        <dbReference type="EMBL" id="KAK0636067.1"/>
    </source>
</evidence>
<accession>A0AA40CF03</accession>
<keyword evidence="1" id="KW-0732">Signal</keyword>
<gene>
    <name evidence="2" type="ORF">B0T17DRAFT_503550</name>
</gene>
<feature type="signal peptide" evidence="1">
    <location>
        <begin position="1"/>
        <end position="17"/>
    </location>
</feature>
<comment type="caution">
    <text evidence="2">The sequence shown here is derived from an EMBL/GenBank/DDBJ whole genome shotgun (WGS) entry which is preliminary data.</text>
</comment>
<dbReference type="EMBL" id="JAULSR010000001">
    <property type="protein sequence ID" value="KAK0636067.1"/>
    <property type="molecule type" value="Genomic_DNA"/>
</dbReference>
<sequence>MKPFFVLFAAAFAPAATVNNFKRDDCSCDPATERVICCSTIGCTLGTPCTPDASPKRAVDVDTCTCNPSTQQVECCNELGCTAQGTPCTHDSALVKRQNCDCDPATQRVICCSLFGCTLGTPCTPDAPSKRAEAVYICTCSSETRQVECCNGLGCTAPEC</sequence>
<feature type="chain" id="PRO_5041333996" evidence="1">
    <location>
        <begin position="18"/>
        <end position="160"/>
    </location>
</feature>
<reference evidence="2" key="1">
    <citation type="submission" date="2023-06" db="EMBL/GenBank/DDBJ databases">
        <title>Genome-scale phylogeny and comparative genomics of the fungal order Sordariales.</title>
        <authorList>
            <consortium name="Lawrence Berkeley National Laboratory"/>
            <person name="Hensen N."/>
            <person name="Bonometti L."/>
            <person name="Westerberg I."/>
            <person name="Brannstrom I.O."/>
            <person name="Guillou S."/>
            <person name="Cros-Aarteil S."/>
            <person name="Calhoun S."/>
            <person name="Haridas S."/>
            <person name="Kuo A."/>
            <person name="Mondo S."/>
            <person name="Pangilinan J."/>
            <person name="Riley R."/>
            <person name="LaButti K."/>
            <person name="Andreopoulos B."/>
            <person name="Lipzen A."/>
            <person name="Chen C."/>
            <person name="Yanf M."/>
            <person name="Daum C."/>
            <person name="Ng V."/>
            <person name="Clum A."/>
            <person name="Steindorff A."/>
            <person name="Ohm R."/>
            <person name="Martin F."/>
            <person name="Silar P."/>
            <person name="Natvig D."/>
            <person name="Lalanne C."/>
            <person name="Gautier V."/>
            <person name="Ament-velasquez S.L."/>
            <person name="Kruys A."/>
            <person name="Hutchinson M.I."/>
            <person name="Powell A.J."/>
            <person name="Barry K."/>
            <person name="Miller A.N."/>
            <person name="Grigoriev I.V."/>
            <person name="Debuchy R."/>
            <person name="Gladieux P."/>
            <person name="Thoren M.H."/>
            <person name="Johannesson H."/>
        </authorList>
    </citation>
    <scope>NUCLEOTIDE SEQUENCE</scope>
    <source>
        <strain evidence="2">SMH3391-2</strain>
    </source>
</reference>
<keyword evidence="3" id="KW-1185">Reference proteome</keyword>
<evidence type="ECO:0000256" key="1">
    <source>
        <dbReference type="SAM" id="SignalP"/>
    </source>
</evidence>
<organism evidence="2 3">
    <name type="scientific">Bombardia bombarda</name>
    <dbReference type="NCBI Taxonomy" id="252184"/>
    <lineage>
        <taxon>Eukaryota</taxon>
        <taxon>Fungi</taxon>
        <taxon>Dikarya</taxon>
        <taxon>Ascomycota</taxon>
        <taxon>Pezizomycotina</taxon>
        <taxon>Sordariomycetes</taxon>
        <taxon>Sordariomycetidae</taxon>
        <taxon>Sordariales</taxon>
        <taxon>Lasiosphaeriaceae</taxon>
        <taxon>Bombardia</taxon>
    </lineage>
</organism>
<dbReference type="AlphaFoldDB" id="A0AA40CF03"/>